<feature type="region of interest" description="Disordered" evidence="1">
    <location>
        <begin position="214"/>
        <end position="315"/>
    </location>
</feature>
<sequence>MDSGNDSARPTPSPLAHTVSGLSSLISTTFKPKDIMAFVEHLPTFDGTPRQLDRFITSVEESLMLIRGADQTPYGLLTLRTIRNKIIDTADEALELANTPLVWDEIKSNLIRLYSSKKSEANLLSELNTFSDNLTLGQLFFGISKVRSQLFSILKNSEHNNTVVDAKKVVYNEVCLNAFMTGLKEPLKTFVRIKSPSTLEQAYEQCQIEQTLYRAQNKRSDNKTYRNSYDSNYRSGRNDRNDRRGPYSNSNSNSNSGQNRPFNSHNRTPQSGTNDNRANTSNPFRAPSHSLNNIEENPQPDSNFQQTASGNQQGT</sequence>
<dbReference type="EMBL" id="CH676999">
    <property type="protein sequence ID" value="EDW45827.1"/>
    <property type="molecule type" value="Genomic_DNA"/>
</dbReference>
<evidence type="ECO:0000313" key="2">
    <source>
        <dbReference type="EMBL" id="EDW45827.1"/>
    </source>
</evidence>
<feature type="compositionally biased region" description="Basic and acidic residues" evidence="1">
    <location>
        <begin position="236"/>
        <end position="245"/>
    </location>
</feature>
<accession>B4INY1</accession>
<dbReference type="OMA" id="GNNDNRQ"/>
<reference evidence="2 3" key="1">
    <citation type="journal article" date="2007" name="Nature">
        <title>Evolution of genes and genomes on the Drosophila phylogeny.</title>
        <authorList>
            <consortium name="Drosophila 12 Genomes Consortium"/>
            <person name="Clark A.G."/>
            <person name="Eisen M.B."/>
            <person name="Smith D.R."/>
            <person name="Bergman C.M."/>
            <person name="Oliver B."/>
            <person name="Markow T.A."/>
            <person name="Kaufman T.C."/>
            <person name="Kellis M."/>
            <person name="Gelbart W."/>
            <person name="Iyer V.N."/>
            <person name="Pollard D.A."/>
            <person name="Sackton T.B."/>
            <person name="Larracuente A.M."/>
            <person name="Singh N.D."/>
            <person name="Abad J.P."/>
            <person name="Abt D.N."/>
            <person name="Adryan B."/>
            <person name="Aguade M."/>
            <person name="Akashi H."/>
            <person name="Anderson W.W."/>
            <person name="Aquadro C.F."/>
            <person name="Ardell D.H."/>
            <person name="Arguello R."/>
            <person name="Artieri C.G."/>
            <person name="Barbash D.A."/>
            <person name="Barker D."/>
            <person name="Barsanti P."/>
            <person name="Batterham P."/>
            <person name="Batzoglou S."/>
            <person name="Begun D."/>
            <person name="Bhutkar A."/>
            <person name="Blanco E."/>
            <person name="Bosak S.A."/>
            <person name="Bradley R.K."/>
            <person name="Brand A.D."/>
            <person name="Brent M.R."/>
            <person name="Brooks A.N."/>
            <person name="Brown R.H."/>
            <person name="Butlin R.K."/>
            <person name="Caggese C."/>
            <person name="Calvi B.R."/>
            <person name="Bernardo de Carvalho A."/>
            <person name="Caspi A."/>
            <person name="Castrezana S."/>
            <person name="Celniker S.E."/>
            <person name="Chang J.L."/>
            <person name="Chapple C."/>
            <person name="Chatterji S."/>
            <person name="Chinwalla A."/>
            <person name="Civetta A."/>
            <person name="Clifton S.W."/>
            <person name="Comeron J.M."/>
            <person name="Costello J.C."/>
            <person name="Coyne J.A."/>
            <person name="Daub J."/>
            <person name="David R.G."/>
            <person name="Delcher A.L."/>
            <person name="Delehaunty K."/>
            <person name="Do C.B."/>
            <person name="Ebling H."/>
            <person name="Edwards K."/>
            <person name="Eickbush T."/>
            <person name="Evans J.D."/>
            <person name="Filipski A."/>
            <person name="Findeiss S."/>
            <person name="Freyhult E."/>
            <person name="Fulton L."/>
            <person name="Fulton R."/>
            <person name="Garcia A.C."/>
            <person name="Gardiner A."/>
            <person name="Garfield D.A."/>
            <person name="Garvin B.E."/>
            <person name="Gibson G."/>
            <person name="Gilbert D."/>
            <person name="Gnerre S."/>
            <person name="Godfrey J."/>
            <person name="Good R."/>
            <person name="Gotea V."/>
            <person name="Gravely B."/>
            <person name="Greenberg A.J."/>
            <person name="Griffiths-Jones S."/>
            <person name="Gross S."/>
            <person name="Guigo R."/>
            <person name="Gustafson E.A."/>
            <person name="Haerty W."/>
            <person name="Hahn M.W."/>
            <person name="Halligan D.L."/>
            <person name="Halpern A.L."/>
            <person name="Halter G.M."/>
            <person name="Han M.V."/>
            <person name="Heger A."/>
            <person name="Hillier L."/>
            <person name="Hinrichs A.S."/>
            <person name="Holmes I."/>
            <person name="Hoskins R.A."/>
            <person name="Hubisz M.J."/>
            <person name="Hultmark D."/>
            <person name="Huntley M.A."/>
            <person name="Jaffe D.B."/>
            <person name="Jagadeeshan S."/>
            <person name="Jeck W.R."/>
            <person name="Johnson J."/>
            <person name="Jones C.D."/>
            <person name="Jordan W.C."/>
            <person name="Karpen G.H."/>
            <person name="Kataoka E."/>
            <person name="Keightley P.D."/>
            <person name="Kheradpour P."/>
            <person name="Kirkness E.F."/>
            <person name="Koerich L.B."/>
            <person name="Kristiansen K."/>
            <person name="Kudrna D."/>
            <person name="Kulathinal R.J."/>
            <person name="Kumar S."/>
            <person name="Kwok R."/>
            <person name="Lander E."/>
            <person name="Langley C.H."/>
            <person name="Lapoint R."/>
            <person name="Lazzaro B.P."/>
            <person name="Lee S.J."/>
            <person name="Levesque L."/>
            <person name="Li R."/>
            <person name="Lin C.F."/>
            <person name="Lin M.F."/>
            <person name="Lindblad-Toh K."/>
            <person name="Llopart A."/>
            <person name="Long M."/>
            <person name="Low L."/>
            <person name="Lozovsky E."/>
            <person name="Lu J."/>
            <person name="Luo M."/>
            <person name="Machado C.A."/>
            <person name="Makalowski W."/>
            <person name="Marzo M."/>
            <person name="Matsuda M."/>
            <person name="Matzkin L."/>
            <person name="McAllister B."/>
            <person name="McBride C.S."/>
            <person name="McKernan B."/>
            <person name="McKernan K."/>
            <person name="Mendez-Lago M."/>
            <person name="Minx P."/>
            <person name="Mollenhauer M.U."/>
            <person name="Montooth K."/>
            <person name="Mount S.M."/>
            <person name="Mu X."/>
            <person name="Myers E."/>
            <person name="Negre B."/>
            <person name="Newfeld S."/>
            <person name="Nielsen R."/>
            <person name="Noor M.A."/>
            <person name="O'Grady P."/>
            <person name="Pachter L."/>
            <person name="Papaceit M."/>
            <person name="Parisi M.J."/>
            <person name="Parisi M."/>
            <person name="Parts L."/>
            <person name="Pedersen J.S."/>
            <person name="Pesole G."/>
            <person name="Phillippy A.M."/>
            <person name="Ponting C.P."/>
            <person name="Pop M."/>
            <person name="Porcelli D."/>
            <person name="Powell J.R."/>
            <person name="Prohaska S."/>
            <person name="Pruitt K."/>
            <person name="Puig M."/>
            <person name="Quesneville H."/>
            <person name="Ram K.R."/>
            <person name="Rand D."/>
            <person name="Rasmussen M.D."/>
            <person name="Reed L.K."/>
            <person name="Reenan R."/>
            <person name="Reily A."/>
            <person name="Remington K.A."/>
            <person name="Rieger T.T."/>
            <person name="Ritchie M.G."/>
            <person name="Robin C."/>
            <person name="Rogers Y.H."/>
            <person name="Rohde C."/>
            <person name="Rozas J."/>
            <person name="Rubenfield M.J."/>
            <person name="Ruiz A."/>
            <person name="Russo S."/>
            <person name="Salzberg S.L."/>
            <person name="Sanchez-Gracia A."/>
            <person name="Saranga D.J."/>
            <person name="Sato H."/>
            <person name="Schaeffer S.W."/>
            <person name="Schatz M.C."/>
            <person name="Schlenke T."/>
            <person name="Schwartz R."/>
            <person name="Segarra C."/>
            <person name="Singh R.S."/>
            <person name="Sirot L."/>
            <person name="Sirota M."/>
            <person name="Sisneros N.B."/>
            <person name="Smith C.D."/>
            <person name="Smith T.F."/>
            <person name="Spieth J."/>
            <person name="Stage D.E."/>
            <person name="Stark A."/>
            <person name="Stephan W."/>
            <person name="Strausberg R.L."/>
            <person name="Strempel S."/>
            <person name="Sturgill D."/>
            <person name="Sutton G."/>
            <person name="Sutton G.G."/>
            <person name="Tao W."/>
            <person name="Teichmann S."/>
            <person name="Tobari Y.N."/>
            <person name="Tomimura Y."/>
            <person name="Tsolas J.M."/>
            <person name="Valente V.L."/>
            <person name="Venter E."/>
            <person name="Venter J.C."/>
            <person name="Vicario S."/>
            <person name="Vieira F.G."/>
            <person name="Vilella A.J."/>
            <person name="Villasante A."/>
            <person name="Walenz B."/>
            <person name="Wang J."/>
            <person name="Wasserman M."/>
            <person name="Watts T."/>
            <person name="Wilson D."/>
            <person name="Wilson R.K."/>
            <person name="Wing R.A."/>
            <person name="Wolfner M.F."/>
            <person name="Wong A."/>
            <person name="Wong G.K."/>
            <person name="Wu C.I."/>
            <person name="Wu G."/>
            <person name="Yamamoto D."/>
            <person name="Yang H.P."/>
            <person name="Yang S.P."/>
            <person name="Yorke J.A."/>
            <person name="Yoshida K."/>
            <person name="Zdobnov E."/>
            <person name="Zhang P."/>
            <person name="Zhang Y."/>
            <person name="Zimin A.V."/>
            <person name="Baldwin J."/>
            <person name="Abdouelleil A."/>
            <person name="Abdulkadir J."/>
            <person name="Abebe A."/>
            <person name="Abera B."/>
            <person name="Abreu J."/>
            <person name="Acer S.C."/>
            <person name="Aftuck L."/>
            <person name="Alexander A."/>
            <person name="An P."/>
            <person name="Anderson E."/>
            <person name="Anderson S."/>
            <person name="Arachi H."/>
            <person name="Azer M."/>
            <person name="Bachantsang P."/>
            <person name="Barry A."/>
            <person name="Bayul T."/>
            <person name="Berlin A."/>
            <person name="Bessette D."/>
            <person name="Bloom T."/>
            <person name="Blye J."/>
            <person name="Boguslavskiy L."/>
            <person name="Bonnet C."/>
            <person name="Boukhgalter B."/>
            <person name="Bourzgui I."/>
            <person name="Brown A."/>
            <person name="Cahill P."/>
            <person name="Channer S."/>
            <person name="Cheshatsang Y."/>
            <person name="Chuda L."/>
            <person name="Citroen M."/>
            <person name="Collymore A."/>
            <person name="Cooke P."/>
            <person name="Costello M."/>
            <person name="D'Aco K."/>
            <person name="Daza R."/>
            <person name="De Haan G."/>
            <person name="DeGray S."/>
            <person name="DeMaso C."/>
            <person name="Dhargay N."/>
            <person name="Dooley K."/>
            <person name="Dooley E."/>
            <person name="Doricent M."/>
            <person name="Dorje P."/>
            <person name="Dorjee K."/>
            <person name="Dupes A."/>
            <person name="Elong R."/>
            <person name="Falk J."/>
            <person name="Farina A."/>
            <person name="Faro S."/>
            <person name="Ferguson D."/>
            <person name="Fisher S."/>
            <person name="Foley C.D."/>
            <person name="Franke A."/>
            <person name="Friedrich D."/>
            <person name="Gadbois L."/>
            <person name="Gearin G."/>
            <person name="Gearin C.R."/>
            <person name="Giannoukos G."/>
            <person name="Goode T."/>
            <person name="Graham J."/>
            <person name="Grandbois E."/>
            <person name="Grewal S."/>
            <person name="Gyaltsen K."/>
            <person name="Hafez N."/>
            <person name="Hagos B."/>
            <person name="Hall J."/>
            <person name="Henson C."/>
            <person name="Hollinger A."/>
            <person name="Honan T."/>
            <person name="Huard M.D."/>
            <person name="Hughes L."/>
            <person name="Hurhula B."/>
            <person name="Husby M.E."/>
            <person name="Kamat A."/>
            <person name="Kanga B."/>
            <person name="Kashin S."/>
            <person name="Khazanovich D."/>
            <person name="Kisner P."/>
            <person name="Lance K."/>
            <person name="Lara M."/>
            <person name="Lee W."/>
            <person name="Lennon N."/>
            <person name="Letendre F."/>
            <person name="LeVine R."/>
            <person name="Lipovsky A."/>
            <person name="Liu X."/>
            <person name="Liu J."/>
            <person name="Liu S."/>
            <person name="Lokyitsang T."/>
            <person name="Lokyitsang Y."/>
            <person name="Lubonja R."/>
            <person name="Lui A."/>
            <person name="MacDonald P."/>
            <person name="Magnisalis V."/>
            <person name="Maru K."/>
            <person name="Matthews C."/>
            <person name="McCusker W."/>
            <person name="McDonough S."/>
            <person name="Mehta T."/>
            <person name="Meldrim J."/>
            <person name="Meneus L."/>
            <person name="Mihai O."/>
            <person name="Mihalev A."/>
            <person name="Mihova T."/>
            <person name="Mittelman R."/>
            <person name="Mlenga V."/>
            <person name="Montmayeur A."/>
            <person name="Mulrain L."/>
            <person name="Navidi A."/>
            <person name="Naylor J."/>
            <person name="Negash T."/>
            <person name="Nguyen T."/>
            <person name="Nguyen N."/>
            <person name="Nicol R."/>
            <person name="Norbu C."/>
            <person name="Norbu N."/>
            <person name="Novod N."/>
            <person name="O'Neill B."/>
            <person name="Osman S."/>
            <person name="Markiewicz E."/>
            <person name="Oyono O.L."/>
            <person name="Patti C."/>
            <person name="Phunkhang P."/>
            <person name="Pierre F."/>
            <person name="Priest M."/>
            <person name="Raghuraman S."/>
            <person name="Rege F."/>
            <person name="Reyes R."/>
            <person name="Rise C."/>
            <person name="Rogov P."/>
            <person name="Ross K."/>
            <person name="Ryan E."/>
            <person name="Settipalli S."/>
            <person name="Shea T."/>
            <person name="Sherpa N."/>
            <person name="Shi L."/>
            <person name="Shih D."/>
            <person name="Sparrow T."/>
            <person name="Spaulding J."/>
            <person name="Stalker J."/>
            <person name="Stange-Thomann N."/>
            <person name="Stavropoulos S."/>
            <person name="Stone C."/>
            <person name="Strader C."/>
            <person name="Tesfaye S."/>
            <person name="Thomson T."/>
            <person name="Thoulutsang Y."/>
            <person name="Thoulutsang D."/>
            <person name="Topham K."/>
            <person name="Topping I."/>
            <person name="Tsamla T."/>
            <person name="Vassiliev H."/>
            <person name="Vo A."/>
            <person name="Wangchuk T."/>
            <person name="Wangdi T."/>
            <person name="Weiand M."/>
            <person name="Wilkinson J."/>
            <person name="Wilson A."/>
            <person name="Yadav S."/>
            <person name="Young G."/>
            <person name="Yu Q."/>
            <person name="Zembek L."/>
            <person name="Zhong D."/>
            <person name="Zimmer A."/>
            <person name="Zwirko Z."/>
            <person name="Jaffe D.B."/>
            <person name="Alvarez P."/>
            <person name="Brockman W."/>
            <person name="Butler J."/>
            <person name="Chin C."/>
            <person name="Gnerre S."/>
            <person name="Grabherr M."/>
            <person name="Kleber M."/>
            <person name="Mauceli E."/>
            <person name="MacCallum I."/>
        </authorList>
    </citation>
    <scope>NUCLEOTIDE SEQUENCE [LARGE SCALE GENOMIC DNA]</scope>
    <source>
        <strain evidence="3">Rob3c / Tucson 14021-0248.25</strain>
    </source>
</reference>
<protein>
    <submittedName>
        <fullName evidence="2">GM19336</fullName>
    </submittedName>
</protein>
<name>B4INY1_DROSE</name>
<evidence type="ECO:0000313" key="3">
    <source>
        <dbReference type="Proteomes" id="UP000001292"/>
    </source>
</evidence>
<dbReference type="PhylomeDB" id="B4INY1"/>
<dbReference type="AlphaFoldDB" id="B4INY1"/>
<organism evidence="3">
    <name type="scientific">Drosophila sechellia</name>
    <name type="common">Fruit fly</name>
    <dbReference type="NCBI Taxonomy" id="7238"/>
    <lineage>
        <taxon>Eukaryota</taxon>
        <taxon>Metazoa</taxon>
        <taxon>Ecdysozoa</taxon>
        <taxon>Arthropoda</taxon>
        <taxon>Hexapoda</taxon>
        <taxon>Insecta</taxon>
        <taxon>Pterygota</taxon>
        <taxon>Neoptera</taxon>
        <taxon>Endopterygota</taxon>
        <taxon>Diptera</taxon>
        <taxon>Brachycera</taxon>
        <taxon>Muscomorpha</taxon>
        <taxon>Ephydroidea</taxon>
        <taxon>Drosophilidae</taxon>
        <taxon>Drosophila</taxon>
        <taxon>Sophophora</taxon>
    </lineage>
</organism>
<feature type="compositionally biased region" description="Polar residues" evidence="1">
    <location>
        <begin position="257"/>
        <end position="315"/>
    </location>
</feature>
<proteinExistence type="predicted"/>
<dbReference type="Proteomes" id="UP000001292">
    <property type="component" value="Unassembled WGS sequence"/>
</dbReference>
<keyword evidence="3" id="KW-1185">Reference proteome</keyword>
<evidence type="ECO:0000256" key="1">
    <source>
        <dbReference type="SAM" id="MobiDB-lite"/>
    </source>
</evidence>
<gene>
    <name evidence="2" type="primary">Dsec\GM19336</name>
    <name evidence="2" type="ORF">Dsec_GM19336</name>
</gene>
<dbReference type="HOGENOM" id="CLU_883589_0_0_1"/>